<feature type="compositionally biased region" description="Polar residues" evidence="11">
    <location>
        <begin position="24"/>
        <end position="42"/>
    </location>
</feature>
<dbReference type="PANTHER" id="PTHR24058:SF22">
    <property type="entry name" value="DUAL SPECIFICITY TYROSINE-PHOSPHORYLATION-REGULATED KINASE 4"/>
    <property type="match status" value="1"/>
</dbReference>
<keyword evidence="5" id="KW-0547">Nucleotide-binding</keyword>
<sequence length="444" mass="48683">MNSPRKPTLKVLSGAPRKIHSKSPAPTSPSTQITAKSKSNTPNKLIKNATTVSAPKAESATCFITKDDVDTGQFNSPGVVKGAPITPAFAKQRYREFLTTYENTEISNYKQIYFIGSTNKKVNGRGAASNFGFDSPTSYYKVQIGDHLAYRYEIVAIFGRGAFGEVVKCIDHKTKAIVAVKILVNTQLMHKQGAIEIANMQVVSKTKSPYIGQVTDSFTFRNHLCIVTEVLGNSLLKHMEIKDFAPFSTKQLKSVVYDITSGLVAIHQAGIIHADVKLENVLFLVGSTLHVKIIDFGSSCAIGNTTYNYLQSRFYRAPEIILGIKYGTPIDIWSLGCIVAELATGKPLFSGQNEADQLKKFVEVVGAPPAALMAQSPRKNQYTTSDGKIIGNPTPFKTRLSSVLKSNDQPMIDFITKCLEWDPTKRITAAKAIAHPWITKTRKA</sequence>
<evidence type="ECO:0000313" key="14">
    <source>
        <dbReference type="Proteomes" id="UP000179807"/>
    </source>
</evidence>
<evidence type="ECO:0000259" key="12">
    <source>
        <dbReference type="PROSITE" id="PS50011"/>
    </source>
</evidence>
<keyword evidence="4" id="KW-0808">Transferase</keyword>
<dbReference type="FunFam" id="1.10.510.10:FF:000624">
    <property type="entry name" value="Mitogen-activated protein kinase"/>
    <property type="match status" value="1"/>
</dbReference>
<keyword evidence="14" id="KW-1185">Reference proteome</keyword>
<feature type="region of interest" description="Disordered" evidence="11">
    <location>
        <begin position="1"/>
        <end position="42"/>
    </location>
</feature>
<keyword evidence="6 13" id="KW-0418">Kinase</keyword>
<organism evidence="13 14">
    <name type="scientific">Tritrichomonas foetus</name>
    <dbReference type="NCBI Taxonomy" id="1144522"/>
    <lineage>
        <taxon>Eukaryota</taxon>
        <taxon>Metamonada</taxon>
        <taxon>Parabasalia</taxon>
        <taxon>Tritrichomonadida</taxon>
        <taxon>Tritrichomonadidae</taxon>
        <taxon>Tritrichomonas</taxon>
    </lineage>
</organism>
<dbReference type="Gene3D" id="1.10.510.10">
    <property type="entry name" value="Transferase(Phosphotransferase) domain 1"/>
    <property type="match status" value="1"/>
</dbReference>
<evidence type="ECO:0000256" key="7">
    <source>
        <dbReference type="ARBA" id="ARBA00022840"/>
    </source>
</evidence>
<dbReference type="GO" id="GO:0004712">
    <property type="term" value="F:protein serine/threonine/tyrosine kinase activity"/>
    <property type="evidence" value="ECO:0007669"/>
    <property type="project" value="UniProtKB-EC"/>
</dbReference>
<dbReference type="InterPro" id="IPR000719">
    <property type="entry name" value="Prot_kinase_dom"/>
</dbReference>
<evidence type="ECO:0000256" key="5">
    <source>
        <dbReference type="ARBA" id="ARBA00022741"/>
    </source>
</evidence>
<dbReference type="Gene3D" id="3.30.200.20">
    <property type="entry name" value="Phosphorylase Kinase, domain 1"/>
    <property type="match status" value="1"/>
</dbReference>
<dbReference type="EMBL" id="MLAK01000817">
    <property type="protein sequence ID" value="OHT03688.1"/>
    <property type="molecule type" value="Genomic_DNA"/>
</dbReference>
<dbReference type="PROSITE" id="PS50011">
    <property type="entry name" value="PROTEIN_KINASE_DOM"/>
    <property type="match status" value="1"/>
</dbReference>
<proteinExistence type="inferred from homology"/>
<evidence type="ECO:0000256" key="11">
    <source>
        <dbReference type="SAM" id="MobiDB-lite"/>
    </source>
</evidence>
<dbReference type="OrthoDB" id="9332038at2759"/>
<dbReference type="GO" id="GO:0005524">
    <property type="term" value="F:ATP binding"/>
    <property type="evidence" value="ECO:0007669"/>
    <property type="project" value="UniProtKB-KW"/>
</dbReference>
<dbReference type="InterPro" id="IPR050494">
    <property type="entry name" value="Ser_Thr_dual-spec_kinase"/>
</dbReference>
<dbReference type="RefSeq" id="XP_068356824.1">
    <property type="nucleotide sequence ID" value="XM_068506399.1"/>
</dbReference>
<gene>
    <name evidence="13" type="primary">DYRK3</name>
    <name evidence="13" type="ORF">TRFO_28816</name>
</gene>
<dbReference type="GO" id="GO:0004674">
    <property type="term" value="F:protein serine/threonine kinase activity"/>
    <property type="evidence" value="ECO:0007669"/>
    <property type="project" value="UniProtKB-KW"/>
</dbReference>
<evidence type="ECO:0000256" key="2">
    <source>
        <dbReference type="ARBA" id="ARBA00013203"/>
    </source>
</evidence>
<evidence type="ECO:0000256" key="4">
    <source>
        <dbReference type="ARBA" id="ARBA00022679"/>
    </source>
</evidence>
<evidence type="ECO:0000256" key="3">
    <source>
        <dbReference type="ARBA" id="ARBA00022527"/>
    </source>
</evidence>
<evidence type="ECO:0000256" key="1">
    <source>
        <dbReference type="ARBA" id="ARBA00008867"/>
    </source>
</evidence>
<accession>A0A1J4JYX9</accession>
<name>A0A1J4JYX9_9EUKA</name>
<dbReference type="GO" id="GO:0005737">
    <property type="term" value="C:cytoplasm"/>
    <property type="evidence" value="ECO:0007669"/>
    <property type="project" value="TreeGrafter"/>
</dbReference>
<dbReference type="SUPFAM" id="SSF56112">
    <property type="entry name" value="Protein kinase-like (PK-like)"/>
    <property type="match status" value="1"/>
</dbReference>
<evidence type="ECO:0000256" key="9">
    <source>
        <dbReference type="ARBA" id="ARBA00049308"/>
    </source>
</evidence>
<dbReference type="GeneID" id="94841103"/>
<dbReference type="GO" id="GO:0005856">
    <property type="term" value="C:cytoskeleton"/>
    <property type="evidence" value="ECO:0007669"/>
    <property type="project" value="TreeGrafter"/>
</dbReference>
<keyword evidence="3" id="KW-0723">Serine/threonine-protein kinase</keyword>
<evidence type="ECO:0000256" key="8">
    <source>
        <dbReference type="ARBA" id="ARBA00049003"/>
    </source>
</evidence>
<comment type="catalytic activity">
    <reaction evidence="9">
        <text>L-threonyl-[protein] + ATP = O-phospho-L-threonyl-[protein] + ADP + H(+)</text>
        <dbReference type="Rhea" id="RHEA:46608"/>
        <dbReference type="Rhea" id="RHEA-COMP:11060"/>
        <dbReference type="Rhea" id="RHEA-COMP:11605"/>
        <dbReference type="ChEBI" id="CHEBI:15378"/>
        <dbReference type="ChEBI" id="CHEBI:30013"/>
        <dbReference type="ChEBI" id="CHEBI:30616"/>
        <dbReference type="ChEBI" id="CHEBI:61977"/>
        <dbReference type="ChEBI" id="CHEBI:456216"/>
        <dbReference type="EC" id="2.7.12.1"/>
    </reaction>
</comment>
<comment type="similarity">
    <text evidence="1">Belongs to the protein kinase superfamily. CMGC Ser/Thr protein kinase family. MNB/DYRK subfamily.</text>
</comment>
<feature type="domain" description="Protein kinase" evidence="12">
    <location>
        <begin position="152"/>
        <end position="438"/>
    </location>
</feature>
<dbReference type="InterPro" id="IPR008271">
    <property type="entry name" value="Ser/Thr_kinase_AS"/>
</dbReference>
<dbReference type="EC" id="2.7.12.1" evidence="2"/>
<keyword evidence="7" id="KW-0067">ATP-binding</keyword>
<dbReference type="InterPro" id="IPR042521">
    <property type="entry name" value="DYRK"/>
</dbReference>
<dbReference type="VEuPathDB" id="TrichDB:TRFO_28816"/>
<comment type="caution">
    <text evidence="13">The sequence shown here is derived from an EMBL/GenBank/DDBJ whole genome shotgun (WGS) entry which is preliminary data.</text>
</comment>
<comment type="catalytic activity">
    <reaction evidence="10">
        <text>L-tyrosyl-[protein] + ATP = O-phospho-L-tyrosyl-[protein] + ADP + H(+)</text>
        <dbReference type="Rhea" id="RHEA:10596"/>
        <dbReference type="Rhea" id="RHEA-COMP:10136"/>
        <dbReference type="Rhea" id="RHEA-COMP:20101"/>
        <dbReference type="ChEBI" id="CHEBI:15378"/>
        <dbReference type="ChEBI" id="CHEBI:30616"/>
        <dbReference type="ChEBI" id="CHEBI:46858"/>
        <dbReference type="ChEBI" id="CHEBI:61978"/>
        <dbReference type="ChEBI" id="CHEBI:456216"/>
        <dbReference type="EC" id="2.7.12.1"/>
    </reaction>
</comment>
<dbReference type="AlphaFoldDB" id="A0A1J4JYX9"/>
<reference evidence="13" key="1">
    <citation type="submission" date="2016-10" db="EMBL/GenBank/DDBJ databases">
        <authorList>
            <person name="Benchimol M."/>
            <person name="Almeida L.G."/>
            <person name="Vasconcelos A.T."/>
            <person name="Perreira-Neves A."/>
            <person name="Rosa I.A."/>
            <person name="Tasca T."/>
            <person name="Bogo M.R."/>
            <person name="de Souza W."/>
        </authorList>
    </citation>
    <scope>NUCLEOTIDE SEQUENCE [LARGE SCALE GENOMIC DNA]</scope>
    <source>
        <strain evidence="13">K</strain>
    </source>
</reference>
<dbReference type="Gene3D" id="3.30.10.30">
    <property type="entry name" value="DYRK"/>
    <property type="match status" value="1"/>
</dbReference>
<dbReference type="InterPro" id="IPR011009">
    <property type="entry name" value="Kinase-like_dom_sf"/>
</dbReference>
<dbReference type="Proteomes" id="UP000179807">
    <property type="component" value="Unassembled WGS sequence"/>
</dbReference>
<protein>
    <recommendedName>
        <fullName evidence="2">dual-specificity kinase</fullName>
        <ecNumber evidence="2">2.7.12.1</ecNumber>
    </recommendedName>
</protein>
<evidence type="ECO:0000313" key="13">
    <source>
        <dbReference type="EMBL" id="OHT03688.1"/>
    </source>
</evidence>
<dbReference type="Pfam" id="PF00069">
    <property type="entry name" value="Pkinase"/>
    <property type="match status" value="1"/>
</dbReference>
<dbReference type="PANTHER" id="PTHR24058">
    <property type="entry name" value="DUAL SPECIFICITY PROTEIN KINASE"/>
    <property type="match status" value="1"/>
</dbReference>
<evidence type="ECO:0000256" key="10">
    <source>
        <dbReference type="ARBA" id="ARBA00051680"/>
    </source>
</evidence>
<evidence type="ECO:0000256" key="6">
    <source>
        <dbReference type="ARBA" id="ARBA00022777"/>
    </source>
</evidence>
<comment type="catalytic activity">
    <reaction evidence="8">
        <text>L-seryl-[protein] + ATP = O-phospho-L-seryl-[protein] + ADP + H(+)</text>
        <dbReference type="Rhea" id="RHEA:17989"/>
        <dbReference type="Rhea" id="RHEA-COMP:9863"/>
        <dbReference type="Rhea" id="RHEA-COMP:11604"/>
        <dbReference type="ChEBI" id="CHEBI:15378"/>
        <dbReference type="ChEBI" id="CHEBI:29999"/>
        <dbReference type="ChEBI" id="CHEBI:30616"/>
        <dbReference type="ChEBI" id="CHEBI:83421"/>
        <dbReference type="ChEBI" id="CHEBI:456216"/>
        <dbReference type="EC" id="2.7.12.1"/>
    </reaction>
</comment>
<dbReference type="SMART" id="SM00220">
    <property type="entry name" value="S_TKc"/>
    <property type="match status" value="1"/>
</dbReference>
<dbReference type="PROSITE" id="PS00108">
    <property type="entry name" value="PROTEIN_KINASE_ST"/>
    <property type="match status" value="1"/>
</dbReference>